<dbReference type="Pfam" id="PF13416">
    <property type="entry name" value="SBP_bac_8"/>
    <property type="match status" value="1"/>
</dbReference>
<dbReference type="SUPFAM" id="SSF53850">
    <property type="entry name" value="Periplasmic binding protein-like II"/>
    <property type="match status" value="1"/>
</dbReference>
<keyword evidence="1" id="KW-0732">Signal</keyword>
<keyword evidence="3" id="KW-1185">Reference proteome</keyword>
<feature type="chain" id="PRO_5045486572" evidence="1">
    <location>
        <begin position="21"/>
        <end position="476"/>
    </location>
</feature>
<dbReference type="Gene3D" id="3.40.190.10">
    <property type="entry name" value="Periplasmic binding protein-like II"/>
    <property type="match status" value="1"/>
</dbReference>
<dbReference type="RefSeq" id="WP_281093919.1">
    <property type="nucleotide sequence ID" value="NZ_JARYZI010000004.1"/>
</dbReference>
<evidence type="ECO:0000313" key="3">
    <source>
        <dbReference type="Proteomes" id="UP001158045"/>
    </source>
</evidence>
<dbReference type="Proteomes" id="UP001158045">
    <property type="component" value="Unassembled WGS sequence"/>
</dbReference>
<comment type="caution">
    <text evidence="2">The sequence shown here is derived from an EMBL/GenBank/DDBJ whole genome shotgun (WGS) entry which is preliminary data.</text>
</comment>
<accession>A0ABT6NCF5</accession>
<reference evidence="2 3" key="1">
    <citation type="submission" date="2023-04" db="EMBL/GenBank/DDBJ databases">
        <title>Fusibacter bizertensis strain WBS, isolated from littoral bottom sediments of the Arctic seas - biochemical and genomic analysis.</title>
        <authorList>
            <person name="Brioukhanov A.L."/>
        </authorList>
    </citation>
    <scope>NUCLEOTIDE SEQUENCE [LARGE SCALE GENOMIC DNA]</scope>
    <source>
        <strain evidence="2 3">WBS</strain>
    </source>
</reference>
<feature type="signal peptide" evidence="1">
    <location>
        <begin position="1"/>
        <end position="20"/>
    </location>
</feature>
<sequence length="476" mass="53687">MKIGKYVLVLVVLLSGLALTSCSKSVDDSPLNPDKPITVTVWHYYNGNTKEIFDALVSEFNETIGVDEGVVIDSQSQGDVNQLATAVFDAANQSIGAAPMPDIFASYPDNAYRVNKIVDLVSLDTYFSEEELSSYRSEFLEEGRFQSNSDLFIVPIAKSSENLFVNKNLWETFAKEFALTTEDLQTWEGLYKVSKLYYEKTGKAFYSIDASANFMLEASMQLGSEMFIYNNDGTVAFNLTPEVAQKIWSYYYIPYISGYYVKTGRFSSDDAKTGTVLAYTGSTAGAAYFPTEVTIDQQEVYEIEPLALPYPYFEGGKPYAMQQGAGMCITQSDKEHEYAAAMFLKWFTDNEQNIEFAISTGYFPVKKEALKEETLLGALAKTSFTNPAIKASIITTNQMFQDYTLYNSKPFTGSYEMRVLLETNLYDKILRDLETVARRESDGENRDVIIDEMVSNSEFEKWYQEMLDEASLIMNN</sequence>
<evidence type="ECO:0000313" key="2">
    <source>
        <dbReference type="EMBL" id="MDH8678089.1"/>
    </source>
</evidence>
<protein>
    <submittedName>
        <fullName evidence="2">Extracellular solute-binding protein</fullName>
    </submittedName>
</protein>
<dbReference type="PANTHER" id="PTHR43649:SF12">
    <property type="entry name" value="DIACETYLCHITOBIOSE BINDING PROTEIN DASA"/>
    <property type="match status" value="1"/>
</dbReference>
<dbReference type="InterPro" id="IPR006059">
    <property type="entry name" value="SBP"/>
</dbReference>
<proteinExistence type="predicted"/>
<dbReference type="InterPro" id="IPR050490">
    <property type="entry name" value="Bact_solute-bd_prot1"/>
</dbReference>
<organism evidence="2 3">
    <name type="scientific">Fusibacter bizertensis</name>
    <dbReference type="NCBI Taxonomy" id="1488331"/>
    <lineage>
        <taxon>Bacteria</taxon>
        <taxon>Bacillati</taxon>
        <taxon>Bacillota</taxon>
        <taxon>Clostridia</taxon>
        <taxon>Eubacteriales</taxon>
        <taxon>Eubacteriales Family XII. Incertae Sedis</taxon>
        <taxon>Fusibacter</taxon>
    </lineage>
</organism>
<evidence type="ECO:0000256" key="1">
    <source>
        <dbReference type="SAM" id="SignalP"/>
    </source>
</evidence>
<gene>
    <name evidence="2" type="ORF">QE109_08015</name>
</gene>
<dbReference type="PANTHER" id="PTHR43649">
    <property type="entry name" value="ARABINOSE-BINDING PROTEIN-RELATED"/>
    <property type="match status" value="1"/>
</dbReference>
<dbReference type="PROSITE" id="PS51257">
    <property type="entry name" value="PROKAR_LIPOPROTEIN"/>
    <property type="match status" value="1"/>
</dbReference>
<name>A0ABT6NCF5_9FIRM</name>
<dbReference type="EMBL" id="JARYZI010000004">
    <property type="protein sequence ID" value="MDH8678089.1"/>
    <property type="molecule type" value="Genomic_DNA"/>
</dbReference>